<keyword evidence="3" id="KW-1185">Reference proteome</keyword>
<gene>
    <name evidence="2" type="ORF">Acr_26g0013380</name>
</gene>
<feature type="compositionally biased region" description="Basic and acidic residues" evidence="1">
    <location>
        <begin position="1"/>
        <end position="10"/>
    </location>
</feature>
<dbReference type="EMBL" id="BJWL01000026">
    <property type="protein sequence ID" value="GFZ18069.1"/>
    <property type="molecule type" value="Genomic_DNA"/>
</dbReference>
<dbReference type="Proteomes" id="UP000585474">
    <property type="component" value="Unassembled WGS sequence"/>
</dbReference>
<accession>A0A7J0H4T6</accession>
<evidence type="ECO:0000313" key="3">
    <source>
        <dbReference type="Proteomes" id="UP000585474"/>
    </source>
</evidence>
<proteinExistence type="predicted"/>
<dbReference type="AlphaFoldDB" id="A0A7J0H4T6"/>
<organism evidence="2 3">
    <name type="scientific">Actinidia rufa</name>
    <dbReference type="NCBI Taxonomy" id="165716"/>
    <lineage>
        <taxon>Eukaryota</taxon>
        <taxon>Viridiplantae</taxon>
        <taxon>Streptophyta</taxon>
        <taxon>Embryophyta</taxon>
        <taxon>Tracheophyta</taxon>
        <taxon>Spermatophyta</taxon>
        <taxon>Magnoliopsida</taxon>
        <taxon>eudicotyledons</taxon>
        <taxon>Gunneridae</taxon>
        <taxon>Pentapetalae</taxon>
        <taxon>asterids</taxon>
        <taxon>Ericales</taxon>
        <taxon>Actinidiaceae</taxon>
        <taxon>Actinidia</taxon>
    </lineage>
</organism>
<sequence>MGNANGREDAADGGDPDDVSGRSNGDLSFRVNHAPSTHPSSERVASSDWMANSPPDSPGRSGSPLLFAPQIIKWNLAVHYHALSICFYAEQMV</sequence>
<comment type="caution">
    <text evidence="2">The sequence shown here is derived from an EMBL/GenBank/DDBJ whole genome shotgun (WGS) entry which is preliminary data.</text>
</comment>
<name>A0A7J0H4T6_9ERIC</name>
<protein>
    <submittedName>
        <fullName evidence="2">Uncharacterized protein</fullName>
    </submittedName>
</protein>
<evidence type="ECO:0000256" key="1">
    <source>
        <dbReference type="SAM" id="MobiDB-lite"/>
    </source>
</evidence>
<reference evidence="2 3" key="1">
    <citation type="submission" date="2019-07" db="EMBL/GenBank/DDBJ databases">
        <title>De Novo Assembly of kiwifruit Actinidia rufa.</title>
        <authorList>
            <person name="Sugita-Konishi S."/>
            <person name="Sato K."/>
            <person name="Mori E."/>
            <person name="Abe Y."/>
            <person name="Kisaki G."/>
            <person name="Hamano K."/>
            <person name="Suezawa K."/>
            <person name="Otani M."/>
            <person name="Fukuda T."/>
            <person name="Manabe T."/>
            <person name="Gomi K."/>
            <person name="Tabuchi M."/>
            <person name="Akimitsu K."/>
            <person name="Kataoka I."/>
        </authorList>
    </citation>
    <scope>NUCLEOTIDE SEQUENCE [LARGE SCALE GENOMIC DNA]</scope>
    <source>
        <strain evidence="3">cv. Fuchu</strain>
    </source>
</reference>
<feature type="region of interest" description="Disordered" evidence="1">
    <location>
        <begin position="1"/>
        <end position="64"/>
    </location>
</feature>
<evidence type="ECO:0000313" key="2">
    <source>
        <dbReference type="EMBL" id="GFZ18069.1"/>
    </source>
</evidence>